<reference evidence="2 3" key="1">
    <citation type="submission" date="2019-11" db="EMBL/GenBank/DDBJ databases">
        <title>Novel species isolated from a subtropical stream in China.</title>
        <authorList>
            <person name="Lu H."/>
        </authorList>
    </citation>
    <scope>NUCLEOTIDE SEQUENCE [LARGE SCALE GENOMIC DNA]</scope>
    <source>
        <strain evidence="2 3">FT80W</strain>
    </source>
</reference>
<keyword evidence="1" id="KW-0732">Signal</keyword>
<gene>
    <name evidence="2" type="ORF">GJ699_06805</name>
</gene>
<dbReference type="Proteomes" id="UP000433309">
    <property type="component" value="Unassembled WGS sequence"/>
</dbReference>
<feature type="chain" id="PRO_5026203163" evidence="1">
    <location>
        <begin position="19"/>
        <end position="58"/>
    </location>
</feature>
<feature type="signal peptide" evidence="1">
    <location>
        <begin position="1"/>
        <end position="18"/>
    </location>
</feature>
<protein>
    <submittedName>
        <fullName evidence="2">Uncharacterized protein</fullName>
    </submittedName>
</protein>
<sequence length="58" mass="6047">MAILKTALCAAAIASPLAAPVVDWVVEQTSPVTQAVAVAQIYIPPPIDMGKLGDAFRR</sequence>
<comment type="caution">
    <text evidence="2">The sequence shown here is derived from an EMBL/GenBank/DDBJ whole genome shotgun (WGS) entry which is preliminary data.</text>
</comment>
<evidence type="ECO:0000256" key="1">
    <source>
        <dbReference type="SAM" id="SignalP"/>
    </source>
</evidence>
<proteinExistence type="predicted"/>
<accession>A0A6I2KXF8</accession>
<name>A0A6I2KXF8_9BURK</name>
<dbReference type="RefSeq" id="WP_154374421.1">
    <property type="nucleotide sequence ID" value="NZ_WKJK01000003.1"/>
</dbReference>
<keyword evidence="3" id="KW-1185">Reference proteome</keyword>
<dbReference type="AlphaFoldDB" id="A0A6I2KXF8"/>
<organism evidence="2 3">
    <name type="scientific">Duganella guangzhouensis</name>
    <dbReference type="NCBI Taxonomy" id="2666084"/>
    <lineage>
        <taxon>Bacteria</taxon>
        <taxon>Pseudomonadati</taxon>
        <taxon>Pseudomonadota</taxon>
        <taxon>Betaproteobacteria</taxon>
        <taxon>Burkholderiales</taxon>
        <taxon>Oxalobacteraceae</taxon>
        <taxon>Telluria group</taxon>
        <taxon>Duganella</taxon>
    </lineage>
</organism>
<dbReference type="EMBL" id="WKJK01000003">
    <property type="protein sequence ID" value="MRW89687.1"/>
    <property type="molecule type" value="Genomic_DNA"/>
</dbReference>
<evidence type="ECO:0000313" key="2">
    <source>
        <dbReference type="EMBL" id="MRW89687.1"/>
    </source>
</evidence>
<evidence type="ECO:0000313" key="3">
    <source>
        <dbReference type="Proteomes" id="UP000433309"/>
    </source>
</evidence>